<evidence type="ECO:0008006" key="4">
    <source>
        <dbReference type="Google" id="ProtNLM"/>
    </source>
</evidence>
<reference evidence="2 3" key="1">
    <citation type="journal article" date="2023" name="Commun. Biol.">
        <title>Genome analysis of Parmales, the sister group of diatoms, reveals the evolutionary specialization of diatoms from phago-mixotrophs to photoautotrophs.</title>
        <authorList>
            <person name="Ban H."/>
            <person name="Sato S."/>
            <person name="Yoshikawa S."/>
            <person name="Yamada K."/>
            <person name="Nakamura Y."/>
            <person name="Ichinomiya M."/>
            <person name="Sato N."/>
            <person name="Blanc-Mathieu R."/>
            <person name="Endo H."/>
            <person name="Kuwata A."/>
            <person name="Ogata H."/>
        </authorList>
    </citation>
    <scope>NUCLEOTIDE SEQUENCE [LARGE SCALE GENOMIC DNA]</scope>
</reference>
<feature type="signal peptide" evidence="1">
    <location>
        <begin position="1"/>
        <end position="20"/>
    </location>
</feature>
<name>A0ABQ6MB31_9STRA</name>
<organism evidence="2 3">
    <name type="scientific">Tetraparma gracilis</name>
    <dbReference type="NCBI Taxonomy" id="2962635"/>
    <lineage>
        <taxon>Eukaryota</taxon>
        <taxon>Sar</taxon>
        <taxon>Stramenopiles</taxon>
        <taxon>Ochrophyta</taxon>
        <taxon>Bolidophyceae</taxon>
        <taxon>Parmales</taxon>
        <taxon>Triparmaceae</taxon>
        <taxon>Tetraparma</taxon>
    </lineage>
</organism>
<evidence type="ECO:0000313" key="3">
    <source>
        <dbReference type="Proteomes" id="UP001165060"/>
    </source>
</evidence>
<comment type="caution">
    <text evidence="2">The sequence shown here is derived from an EMBL/GenBank/DDBJ whole genome shotgun (WGS) entry which is preliminary data.</text>
</comment>
<keyword evidence="1" id="KW-0732">Signal</keyword>
<evidence type="ECO:0000256" key="1">
    <source>
        <dbReference type="SAM" id="SignalP"/>
    </source>
</evidence>
<proteinExistence type="predicted"/>
<evidence type="ECO:0000313" key="2">
    <source>
        <dbReference type="EMBL" id="GMI23050.1"/>
    </source>
</evidence>
<feature type="chain" id="PRO_5046024622" description="Plastid lipid-associated protein/fibrillin conserved domain-containing protein" evidence="1">
    <location>
        <begin position="21"/>
        <end position="335"/>
    </location>
</feature>
<dbReference type="EMBL" id="BRYB01001315">
    <property type="protein sequence ID" value="GMI23050.1"/>
    <property type="molecule type" value="Genomic_DNA"/>
</dbReference>
<protein>
    <recommendedName>
        <fullName evidence="4">Plastid lipid-associated protein/fibrillin conserved domain-containing protein</fullName>
    </recommendedName>
</protein>
<keyword evidence="3" id="KW-1185">Reference proteome</keyword>
<accession>A0ABQ6MB31</accession>
<dbReference type="Proteomes" id="UP001165060">
    <property type="component" value="Unassembled WGS sequence"/>
</dbReference>
<sequence>MQSLLPLLVVALLAPAGSFSWVLPSAAVGPSPVTRLAPLCSSQAYLDALVVPDGATTEAKSSLLELSAATLRGESPVRSSAASFAAALASLPADPGQSPEGRWRLIYSNSTEGLFRSSPFFQTARAACTTPEEAKRFAWFCRMHRQALAISRIDQVYQVVTATNSTTSSPASSPATYTVINEFNVRVGAVPFVGKATLLGSGGLPIEIVGAIVSTGSLEPVANSTSKVDVSMSDVQVKGSNLPFSNLLLSSLKLDTTALSTLIGRVNSDYKRPKARMESVYVDGDMKIMRDVDDIHYVYSRVQDGDEPEYDSVEGDLGLLKLLEDLNDNVFQQFI</sequence>
<gene>
    <name evidence="2" type="ORF">TeGR_g3366</name>
</gene>